<sequence length="557" mass="60701">MTEGPPSWAASSSGSTDSPTTSKAPTPNPSTAASVPTIPFASNLSGPTPYSYTSWGAAWQPTYAAYSQGTQAASTTRFPSPAPPDAASKVYQQPTSQSQRYNPYTHLVQPTYNVNPTNGATSPPPAPQALKPTLTPPLPEPETYRHWDEVAVKFLRGMKMTQAVRGLEADILVLNPDWEQKALPDALKELVKGLQTILDRMDANQARDSMEVDGPVNMADNSNPRRRSLEDRKLDYIRLPNGMTPSSQSSFLARTRSRNDASNRAEFLHTLIEKKRVIFSDSTESPGSDDGLQVVEVSSCARVDARPIDRDKQIKYDIHNNAEGPLTRRAKVDTPANEQPTNLPIPALPNHKAPTEGDSRPQRKRKLGSAEEDRAPVTEFPSQSEGKRSMSVLEEGNGDQAITAERHPGLYERVRNVEAHLAMRYVPSPPRTLLARLKYIEDHIVKLEKEYPPWAALHFNQPNRGWPPPPRTTPVIVPPHLRSVTATPILADAGATLSTARGPGSAKPIAGLVVPGSASGTLVKQRNKDSSLRKAVLDRLEVQRAMSEMSGNGGQGS</sequence>
<evidence type="ECO:0000313" key="3">
    <source>
        <dbReference type="Proteomes" id="UP001148786"/>
    </source>
</evidence>
<feature type="region of interest" description="Disordered" evidence="1">
    <location>
        <begin position="314"/>
        <end position="389"/>
    </location>
</feature>
<evidence type="ECO:0000256" key="1">
    <source>
        <dbReference type="SAM" id="MobiDB-lite"/>
    </source>
</evidence>
<reference evidence="2" key="1">
    <citation type="submission" date="2022-07" db="EMBL/GenBank/DDBJ databases">
        <title>Genome Sequence of Agrocybe chaxingu.</title>
        <authorList>
            <person name="Buettner E."/>
        </authorList>
    </citation>
    <scope>NUCLEOTIDE SEQUENCE</scope>
    <source>
        <strain evidence="2">MP-N11</strain>
    </source>
</reference>
<protein>
    <submittedName>
        <fullName evidence="2">Uncharacterized protein</fullName>
    </submittedName>
</protein>
<comment type="caution">
    <text evidence="2">The sequence shown here is derived from an EMBL/GenBank/DDBJ whole genome shotgun (WGS) entry which is preliminary data.</text>
</comment>
<proteinExistence type="predicted"/>
<dbReference type="AlphaFoldDB" id="A0A9W8MYU3"/>
<accession>A0A9W8MYU3</accession>
<evidence type="ECO:0000313" key="2">
    <source>
        <dbReference type="EMBL" id="KAJ3514098.1"/>
    </source>
</evidence>
<name>A0A9W8MYU3_9AGAR</name>
<feature type="region of interest" description="Disordered" evidence="1">
    <location>
        <begin position="68"/>
        <end position="98"/>
    </location>
</feature>
<dbReference type="PANTHER" id="PTHR48125:SF12">
    <property type="entry name" value="AT HOOK TRANSCRIPTION FACTOR FAMILY-RELATED"/>
    <property type="match status" value="1"/>
</dbReference>
<feature type="compositionally biased region" description="Polar residues" evidence="1">
    <location>
        <begin position="23"/>
        <end position="43"/>
    </location>
</feature>
<dbReference type="EMBL" id="JANKHO010000162">
    <property type="protein sequence ID" value="KAJ3514098.1"/>
    <property type="molecule type" value="Genomic_DNA"/>
</dbReference>
<keyword evidence="3" id="KW-1185">Reference proteome</keyword>
<feature type="compositionally biased region" description="Polar residues" evidence="1">
    <location>
        <begin position="68"/>
        <end position="78"/>
    </location>
</feature>
<dbReference type="PANTHER" id="PTHR48125">
    <property type="entry name" value="LP07818P1"/>
    <property type="match status" value="1"/>
</dbReference>
<feature type="compositionally biased region" description="Low complexity" evidence="1">
    <location>
        <begin position="1"/>
        <end position="22"/>
    </location>
</feature>
<gene>
    <name evidence="2" type="ORF">NLJ89_g2577</name>
</gene>
<feature type="region of interest" description="Disordered" evidence="1">
    <location>
        <begin position="212"/>
        <end position="231"/>
    </location>
</feature>
<feature type="region of interest" description="Disordered" evidence="1">
    <location>
        <begin position="1"/>
        <end position="43"/>
    </location>
</feature>
<dbReference type="Proteomes" id="UP001148786">
    <property type="component" value="Unassembled WGS sequence"/>
</dbReference>
<organism evidence="2 3">
    <name type="scientific">Agrocybe chaxingu</name>
    <dbReference type="NCBI Taxonomy" id="84603"/>
    <lineage>
        <taxon>Eukaryota</taxon>
        <taxon>Fungi</taxon>
        <taxon>Dikarya</taxon>
        <taxon>Basidiomycota</taxon>
        <taxon>Agaricomycotina</taxon>
        <taxon>Agaricomycetes</taxon>
        <taxon>Agaricomycetidae</taxon>
        <taxon>Agaricales</taxon>
        <taxon>Agaricineae</taxon>
        <taxon>Strophariaceae</taxon>
        <taxon>Agrocybe</taxon>
    </lineage>
</organism>
<dbReference type="OrthoDB" id="5531344at2759"/>